<name>A0ABW9XFG4_9SPHN</name>
<comment type="caution">
    <text evidence="1">The sequence shown here is derived from an EMBL/GenBank/DDBJ whole genome shotgun (WGS) entry which is preliminary data.</text>
</comment>
<dbReference type="Proteomes" id="UP000753724">
    <property type="component" value="Unassembled WGS sequence"/>
</dbReference>
<protein>
    <submittedName>
        <fullName evidence="1">Uncharacterized protein</fullName>
    </submittedName>
</protein>
<keyword evidence="2" id="KW-1185">Reference proteome</keyword>
<accession>A0ABW9XFG4</accession>
<reference evidence="2" key="1">
    <citation type="submission" date="2020-01" db="EMBL/GenBank/DDBJ databases">
        <title>Sphingomonas sp. strain CSW-10.</title>
        <authorList>
            <person name="Chen W.-M."/>
        </authorList>
    </citation>
    <scope>NUCLEOTIDE SEQUENCE [LARGE SCALE GENOMIC DNA]</scope>
    <source>
        <strain evidence="2">FSY-8</strain>
    </source>
</reference>
<organism evidence="1 2">
    <name type="scientific">Novosphingobium ovatum</name>
    <dbReference type="NCBI Taxonomy" id="1908523"/>
    <lineage>
        <taxon>Bacteria</taxon>
        <taxon>Pseudomonadati</taxon>
        <taxon>Pseudomonadota</taxon>
        <taxon>Alphaproteobacteria</taxon>
        <taxon>Sphingomonadales</taxon>
        <taxon>Sphingomonadaceae</taxon>
        <taxon>Novosphingobium</taxon>
    </lineage>
</organism>
<gene>
    <name evidence="1" type="ORF">GTZ99_12055</name>
</gene>
<dbReference type="EMBL" id="JAAAPO010000004">
    <property type="protein sequence ID" value="NBC37289.1"/>
    <property type="molecule type" value="Genomic_DNA"/>
</dbReference>
<proteinExistence type="predicted"/>
<evidence type="ECO:0000313" key="1">
    <source>
        <dbReference type="EMBL" id="NBC37289.1"/>
    </source>
</evidence>
<evidence type="ECO:0000313" key="2">
    <source>
        <dbReference type="Proteomes" id="UP000753724"/>
    </source>
</evidence>
<dbReference type="RefSeq" id="WP_161719127.1">
    <property type="nucleotide sequence ID" value="NZ_JAAAPO010000004.1"/>
</dbReference>
<sequence length="72" mass="8195">MTANEQELARNNLRIMAQFHGWVGFGYRTNTMGYLVLLAQAFMPQKVTLVWKIEPPIKAIDREASEGLDNAE</sequence>